<dbReference type="PANTHER" id="PTHR34273:SF2">
    <property type="entry name" value="METHYLTHIORIBOSE KINASE"/>
    <property type="match status" value="1"/>
</dbReference>
<evidence type="ECO:0000256" key="1">
    <source>
        <dbReference type="ARBA" id="ARBA00010165"/>
    </source>
</evidence>
<evidence type="ECO:0000256" key="4">
    <source>
        <dbReference type="ARBA" id="ARBA00022777"/>
    </source>
</evidence>
<dbReference type="GO" id="GO:0016301">
    <property type="term" value="F:kinase activity"/>
    <property type="evidence" value="ECO:0007669"/>
    <property type="project" value="UniProtKB-KW"/>
</dbReference>
<protein>
    <submittedName>
        <fullName evidence="7">Phosphotransferase</fullName>
    </submittedName>
</protein>
<sequence>MTLTYALTVDTVAGYLRDRRVIGSAPVVAEPLLGGVSNEVLAVTGDAVDLVVKQALPRLRVEQEWHADPRRILTEAASLLIAAEIRPDDVPTVFDVDGSALTLTLGRADRSLRNWKDDLLAGTIDRRTGERLAAALAAWHTATARRPQLRDEFGTAGFVELRIDPFHRVVARRHPALAARIDELADRLLTERLCLVHGDFSPKNVLAAGTKVCVLDWEVAHYGDPVFDLAFLQAHLVLKAIHRPADRGAYRSLAIGFLDEYGALVDPALRRPDDYLAAQTACLLLARVDGKSPAAYLTPPERDRARDLAVHALAGRPSVAELWDGVDA</sequence>
<dbReference type="RefSeq" id="WP_131515827.1">
    <property type="nucleotide sequence ID" value="NZ_SJKD01000005.1"/>
</dbReference>
<dbReference type="InterPro" id="IPR002575">
    <property type="entry name" value="Aminoglycoside_PTrfase"/>
</dbReference>
<keyword evidence="2 7" id="KW-0808">Transferase</keyword>
<dbReference type="Gene3D" id="3.30.200.20">
    <property type="entry name" value="Phosphorylase Kinase, domain 1"/>
    <property type="match status" value="1"/>
</dbReference>
<comment type="similarity">
    <text evidence="1">Belongs to the methylthioribose kinase family.</text>
</comment>
<evidence type="ECO:0000256" key="5">
    <source>
        <dbReference type="ARBA" id="ARBA00022840"/>
    </source>
</evidence>
<evidence type="ECO:0000256" key="2">
    <source>
        <dbReference type="ARBA" id="ARBA00022679"/>
    </source>
</evidence>
<comment type="caution">
    <text evidence="7">The sequence shown here is derived from an EMBL/GenBank/DDBJ whole genome shotgun (WGS) entry which is preliminary data.</text>
</comment>
<gene>
    <name evidence="7" type="ORF">E0H75_23740</name>
</gene>
<dbReference type="InterPro" id="IPR011009">
    <property type="entry name" value="Kinase-like_dom_sf"/>
</dbReference>
<dbReference type="Pfam" id="PF01636">
    <property type="entry name" value="APH"/>
    <property type="match status" value="1"/>
</dbReference>
<dbReference type="EMBL" id="SJKD01000005">
    <property type="protein sequence ID" value="TCC47763.1"/>
    <property type="molecule type" value="Genomic_DNA"/>
</dbReference>
<evidence type="ECO:0000313" key="7">
    <source>
        <dbReference type="EMBL" id="TCC47763.1"/>
    </source>
</evidence>
<keyword evidence="8" id="KW-1185">Reference proteome</keyword>
<dbReference type="Proteomes" id="UP000293342">
    <property type="component" value="Unassembled WGS sequence"/>
</dbReference>
<evidence type="ECO:0000259" key="6">
    <source>
        <dbReference type="Pfam" id="PF01636"/>
    </source>
</evidence>
<dbReference type="SUPFAM" id="SSF56112">
    <property type="entry name" value="Protein kinase-like (PK-like)"/>
    <property type="match status" value="1"/>
</dbReference>
<keyword evidence="5" id="KW-0067">ATP-binding</keyword>
<dbReference type="Gene3D" id="3.90.1200.10">
    <property type="match status" value="1"/>
</dbReference>
<dbReference type="PANTHER" id="PTHR34273">
    <property type="entry name" value="METHYLTHIORIBOSE KINASE"/>
    <property type="match status" value="1"/>
</dbReference>
<reference evidence="7 8" key="1">
    <citation type="submission" date="2019-02" db="EMBL/GenBank/DDBJ databases">
        <title>Kribbella capetownensis sp. nov. and Kribbella speibonae sp. nov., isolated from soil.</title>
        <authorList>
            <person name="Curtis S.M."/>
            <person name="Norton I."/>
            <person name="Everest G.J."/>
            <person name="Meyers P.R."/>
        </authorList>
    </citation>
    <scope>NUCLEOTIDE SEQUENCE [LARGE SCALE GENOMIC DNA]</scope>
    <source>
        <strain evidence="7 8">YM53</strain>
    </source>
</reference>
<dbReference type="GO" id="GO:0005524">
    <property type="term" value="F:ATP binding"/>
    <property type="evidence" value="ECO:0007669"/>
    <property type="project" value="UniProtKB-KW"/>
</dbReference>
<organism evidence="7 8">
    <name type="scientific">Kribbella capetownensis</name>
    <dbReference type="NCBI Taxonomy" id="1572659"/>
    <lineage>
        <taxon>Bacteria</taxon>
        <taxon>Bacillati</taxon>
        <taxon>Actinomycetota</taxon>
        <taxon>Actinomycetes</taxon>
        <taxon>Propionibacteriales</taxon>
        <taxon>Kribbellaceae</taxon>
        <taxon>Kribbella</taxon>
    </lineage>
</organism>
<dbReference type="OrthoDB" id="7326703at2"/>
<proteinExistence type="inferred from homology"/>
<evidence type="ECO:0000313" key="8">
    <source>
        <dbReference type="Proteomes" id="UP000293342"/>
    </source>
</evidence>
<evidence type="ECO:0000256" key="3">
    <source>
        <dbReference type="ARBA" id="ARBA00022741"/>
    </source>
</evidence>
<dbReference type="AlphaFoldDB" id="A0A4R0JKT8"/>
<keyword evidence="4" id="KW-0418">Kinase</keyword>
<keyword evidence="3" id="KW-0547">Nucleotide-binding</keyword>
<accession>A0A4R0JKT8</accession>
<feature type="domain" description="Aminoglycoside phosphotransferase" evidence="6">
    <location>
        <begin position="29"/>
        <end position="237"/>
    </location>
</feature>
<name>A0A4R0JKT8_9ACTN</name>